<evidence type="ECO:0000259" key="1">
    <source>
        <dbReference type="Pfam" id="PF21068"/>
    </source>
</evidence>
<comment type="caution">
    <text evidence="2">The sequence shown here is derived from an EMBL/GenBank/DDBJ whole genome shotgun (WGS) entry which is preliminary data.</text>
</comment>
<organism evidence="2 3">
    <name type="scientific">Microcystis aeruginosa DA14</name>
    <dbReference type="NCBI Taxonomy" id="1987506"/>
    <lineage>
        <taxon>Bacteria</taxon>
        <taxon>Bacillati</taxon>
        <taxon>Cyanobacteriota</taxon>
        <taxon>Cyanophyceae</taxon>
        <taxon>Oscillatoriophycideae</taxon>
        <taxon>Chroococcales</taxon>
        <taxon>Microcystaceae</taxon>
        <taxon>Microcystis</taxon>
    </lineage>
</organism>
<gene>
    <name evidence="2" type="ORF">DWQ56_22875</name>
</gene>
<sequence>MTVLIVTFSHDNESIPLVIKAIETMGKKAFRYLEDFRIIKILNPKSNQDSQSQIIKEIYDRFNCYF</sequence>
<proteinExistence type="predicted"/>
<dbReference type="EMBL" id="QQWE01000010">
    <property type="protein sequence ID" value="REJ52589.1"/>
    <property type="molecule type" value="Genomic_DNA"/>
</dbReference>
<dbReference type="Proteomes" id="UP000256301">
    <property type="component" value="Unassembled WGS sequence"/>
</dbReference>
<name>A0A3E0LYI3_MICAE</name>
<evidence type="ECO:0000313" key="3">
    <source>
        <dbReference type="Proteomes" id="UP000256301"/>
    </source>
</evidence>
<accession>A0A3E0LYI3</accession>
<dbReference type="Pfam" id="PF21068">
    <property type="entry name" value="ATPgraspMvdD"/>
    <property type="match status" value="1"/>
</dbReference>
<evidence type="ECO:0000313" key="2">
    <source>
        <dbReference type="EMBL" id="REJ52589.1"/>
    </source>
</evidence>
<feature type="domain" description="MvdD-like pre-ATP grasp" evidence="1">
    <location>
        <begin position="2"/>
        <end position="35"/>
    </location>
</feature>
<reference evidence="2 3" key="1">
    <citation type="submission" date="2017-08" db="EMBL/GenBank/DDBJ databases">
        <title>Functional genomic and metabolic studies of the symbiotic interactions of six Microcystis-dominated communities.</title>
        <authorList>
            <person name="Li Q."/>
            <person name="Lin F."/>
        </authorList>
    </citation>
    <scope>NUCLEOTIDE SEQUENCE [LARGE SCALE GENOMIC DNA]</scope>
    <source>
        <strain evidence="2">DA14</strain>
    </source>
</reference>
<protein>
    <recommendedName>
        <fullName evidence="1">MvdD-like pre-ATP grasp domain-containing protein</fullName>
    </recommendedName>
</protein>
<dbReference type="InterPro" id="IPR048936">
    <property type="entry name" value="MvdD-like_ATPgrasp"/>
</dbReference>
<dbReference type="AlphaFoldDB" id="A0A3E0LYI3"/>